<organism evidence="2 3">
    <name type="scientific">Streptomyces armeniacus</name>
    <dbReference type="NCBI Taxonomy" id="83291"/>
    <lineage>
        <taxon>Bacteria</taxon>
        <taxon>Bacillati</taxon>
        <taxon>Actinomycetota</taxon>
        <taxon>Actinomycetes</taxon>
        <taxon>Kitasatosporales</taxon>
        <taxon>Streptomycetaceae</taxon>
        <taxon>Streptomyces</taxon>
    </lineage>
</organism>
<dbReference type="Pfam" id="PF22880">
    <property type="entry name" value="DUF7019"/>
    <property type="match status" value="1"/>
</dbReference>
<name>A0A345XW65_9ACTN</name>
<dbReference type="KEGG" id="sarm:DVA86_27910"/>
<keyword evidence="3" id="KW-1185">Reference proteome</keyword>
<dbReference type="NCBIfam" id="NF040893">
    <property type="entry name" value="SAVMC3_10250"/>
    <property type="match status" value="1"/>
</dbReference>
<proteinExistence type="predicted"/>
<protein>
    <submittedName>
        <fullName evidence="2">Uncharacterized protein</fullName>
    </submittedName>
</protein>
<dbReference type="InterPro" id="IPR054284">
    <property type="entry name" value="DUF7019"/>
</dbReference>
<evidence type="ECO:0000256" key="1">
    <source>
        <dbReference type="SAM" id="MobiDB-lite"/>
    </source>
</evidence>
<sequence>MREIVYLSEGKLSAFLPEPRLAVPTIKLHAGVSMAGINVESPATDLQRDLLRHLKRVEKDLARRALSHLEPELAPGRWVQFEAPLSWITLRGRFQDLVLFVDPPPSPPEAGVTRRLLLHGSARHLSGRPPVQVDGPALTDLEGGGHSAGKLFVTQAGHVLAELARAQGPLGPDAQDDTSPGPAPSLSRAGIRDLLTALDAESTEVSTSALMIGYAKVSALLPATATEGGCLVASPLIVEYVN</sequence>
<reference evidence="2 3" key="1">
    <citation type="submission" date="2018-07" db="EMBL/GenBank/DDBJ databases">
        <title>Draft genome of the type strain Streptomyces armeniacus ATCC 15676.</title>
        <authorList>
            <person name="Labana P."/>
            <person name="Gosse J.T."/>
            <person name="Boddy C.N."/>
        </authorList>
    </citation>
    <scope>NUCLEOTIDE SEQUENCE [LARGE SCALE GENOMIC DNA]</scope>
    <source>
        <strain evidence="2 3">ATCC 15676</strain>
    </source>
</reference>
<dbReference type="AlphaFoldDB" id="A0A345XW65"/>
<evidence type="ECO:0000313" key="2">
    <source>
        <dbReference type="EMBL" id="AXK35881.1"/>
    </source>
</evidence>
<dbReference type="RefSeq" id="WP_208882393.1">
    <property type="nucleotide sequence ID" value="NZ_CP031320.1"/>
</dbReference>
<accession>A0A345XW65</accession>
<dbReference type="Proteomes" id="UP000254425">
    <property type="component" value="Chromosome"/>
</dbReference>
<evidence type="ECO:0000313" key="3">
    <source>
        <dbReference type="Proteomes" id="UP000254425"/>
    </source>
</evidence>
<dbReference type="EMBL" id="CP031320">
    <property type="protein sequence ID" value="AXK35881.1"/>
    <property type="molecule type" value="Genomic_DNA"/>
</dbReference>
<gene>
    <name evidence="2" type="ORF">DVA86_27910</name>
</gene>
<feature type="region of interest" description="Disordered" evidence="1">
    <location>
        <begin position="168"/>
        <end position="187"/>
    </location>
</feature>